<dbReference type="OrthoDB" id="248233at2759"/>
<protein>
    <recommendedName>
        <fullName evidence="4">Tr-type G domain-containing protein</fullName>
    </recommendedName>
</protein>
<reference evidence="6" key="1">
    <citation type="submission" date="2015-06" db="EMBL/GenBank/DDBJ databases">
        <title>Expansion of signal transduction pathways in fungi by whole-genome duplication.</title>
        <authorList>
            <consortium name="DOE Joint Genome Institute"/>
            <person name="Corrochano L.M."/>
            <person name="Kuo A."/>
            <person name="Marcet-Houben M."/>
            <person name="Polaino S."/>
            <person name="Salamov A."/>
            <person name="Villalobos J.M."/>
            <person name="Alvarez M.I."/>
            <person name="Avalos J."/>
            <person name="Benito E.P."/>
            <person name="Benoit I."/>
            <person name="Burger G."/>
            <person name="Camino L.P."/>
            <person name="Canovas D."/>
            <person name="Cerda-Olmedo E."/>
            <person name="Cheng J.-F."/>
            <person name="Dominguez A."/>
            <person name="Elias M."/>
            <person name="Eslava A.P."/>
            <person name="Glaser F."/>
            <person name="Grimwood J."/>
            <person name="Gutierrez G."/>
            <person name="Heitman J."/>
            <person name="Henrissat B."/>
            <person name="Iturriaga E.A."/>
            <person name="Lang B.F."/>
            <person name="Lavin J.L."/>
            <person name="Lee S."/>
            <person name="Li W."/>
            <person name="Lindquist E."/>
            <person name="Lopez-Garcia S."/>
            <person name="Luque E.M."/>
            <person name="Marcos A.T."/>
            <person name="Martin J."/>
            <person name="McCluskey K."/>
            <person name="Medina H.R."/>
            <person name="Miralles-Duran A."/>
            <person name="Miyazaki A."/>
            <person name="Munoz-Torres E."/>
            <person name="Oguiza J.A."/>
            <person name="Ohm R."/>
            <person name="Olmedo M."/>
            <person name="Orejas M."/>
            <person name="Ortiz-Castellanos L."/>
            <person name="Pisabarro A.G."/>
            <person name="Rodriguez-Romero J."/>
            <person name="Ruiz-Herrera J."/>
            <person name="Ruiz-Vazquez R."/>
            <person name="Sanz C."/>
            <person name="Schackwitz W."/>
            <person name="Schmutz J."/>
            <person name="Shahriari M."/>
            <person name="Shelest E."/>
            <person name="Silva-Franco F."/>
            <person name="Soanes D."/>
            <person name="Syed K."/>
            <person name="Tagua V.G."/>
            <person name="Talbot N.J."/>
            <person name="Thon M."/>
            <person name="De vries R.P."/>
            <person name="Wiebenga A."/>
            <person name="Yadav J.S."/>
            <person name="Braun E.L."/>
            <person name="Baker S."/>
            <person name="Garre V."/>
            <person name="Horwitz B."/>
            <person name="Torres-Martinez S."/>
            <person name="Idnurm A."/>
            <person name="Herrera-Estrella A."/>
            <person name="Gabaldon T."/>
            <person name="Grigoriev I.V."/>
        </authorList>
    </citation>
    <scope>NUCLEOTIDE SEQUENCE [LARGE SCALE GENOMIC DNA]</scope>
    <source>
        <strain evidence="6">NRRL 1555(-)</strain>
    </source>
</reference>
<feature type="domain" description="Tr-type G" evidence="4">
    <location>
        <begin position="142"/>
        <end position="371"/>
    </location>
</feature>
<keyword evidence="2" id="KW-0547">Nucleotide-binding</keyword>
<dbReference type="GO" id="GO:0003746">
    <property type="term" value="F:translation elongation factor activity"/>
    <property type="evidence" value="ECO:0007669"/>
    <property type="project" value="TreeGrafter"/>
</dbReference>
<dbReference type="InterPro" id="IPR009001">
    <property type="entry name" value="Transl_elong_EF1A/Init_IF2_C"/>
</dbReference>
<dbReference type="SUPFAM" id="SSF52540">
    <property type="entry name" value="P-loop containing nucleoside triphosphate hydrolases"/>
    <property type="match status" value="1"/>
</dbReference>
<accession>A0A167QY87</accession>
<evidence type="ECO:0000256" key="2">
    <source>
        <dbReference type="ARBA" id="ARBA00022741"/>
    </source>
</evidence>
<dbReference type="Pfam" id="PF00009">
    <property type="entry name" value="GTP_EFTU"/>
    <property type="match status" value="1"/>
</dbReference>
<keyword evidence="3" id="KW-0342">GTP-binding</keyword>
<dbReference type="Gene3D" id="2.40.30.10">
    <property type="entry name" value="Translation factors"/>
    <property type="match status" value="1"/>
</dbReference>
<dbReference type="GO" id="GO:0003924">
    <property type="term" value="F:GTPase activity"/>
    <property type="evidence" value="ECO:0007669"/>
    <property type="project" value="InterPro"/>
</dbReference>
<evidence type="ECO:0000256" key="1">
    <source>
        <dbReference type="ARBA" id="ARBA00007249"/>
    </source>
</evidence>
<keyword evidence="6" id="KW-1185">Reference proteome</keyword>
<proteinExistence type="inferred from homology"/>
<dbReference type="InParanoid" id="A0A167QY87"/>
<dbReference type="SUPFAM" id="SSF50465">
    <property type="entry name" value="EF-Tu/eEF-1alpha/eIF2-gamma C-terminal domain"/>
    <property type="match status" value="1"/>
</dbReference>
<dbReference type="GeneID" id="28989644"/>
<evidence type="ECO:0000313" key="6">
    <source>
        <dbReference type="Proteomes" id="UP000077315"/>
    </source>
</evidence>
<dbReference type="InterPro" id="IPR050055">
    <property type="entry name" value="EF-Tu_GTPase"/>
</dbReference>
<dbReference type="PANTHER" id="PTHR43721">
    <property type="entry name" value="ELONGATION FACTOR TU-RELATED"/>
    <property type="match status" value="1"/>
</dbReference>
<dbReference type="InterPro" id="IPR000795">
    <property type="entry name" value="T_Tr_GTP-bd_dom"/>
</dbReference>
<dbReference type="InterPro" id="IPR027417">
    <property type="entry name" value="P-loop_NTPase"/>
</dbReference>
<dbReference type="PROSITE" id="PS51722">
    <property type="entry name" value="G_TR_2"/>
    <property type="match status" value="1"/>
</dbReference>
<dbReference type="AlphaFoldDB" id="A0A167QY87"/>
<name>A0A167QY87_PHYB8</name>
<evidence type="ECO:0000313" key="5">
    <source>
        <dbReference type="EMBL" id="OAD80461.1"/>
    </source>
</evidence>
<dbReference type="GO" id="GO:0005525">
    <property type="term" value="F:GTP binding"/>
    <property type="evidence" value="ECO:0007669"/>
    <property type="project" value="UniProtKB-KW"/>
</dbReference>
<organism evidence="5 6">
    <name type="scientific">Phycomyces blakesleeanus (strain ATCC 8743b / DSM 1359 / FGSC 10004 / NBRC 33097 / NRRL 1555)</name>
    <dbReference type="NCBI Taxonomy" id="763407"/>
    <lineage>
        <taxon>Eukaryota</taxon>
        <taxon>Fungi</taxon>
        <taxon>Fungi incertae sedis</taxon>
        <taxon>Mucoromycota</taxon>
        <taxon>Mucoromycotina</taxon>
        <taxon>Mucoromycetes</taxon>
        <taxon>Mucorales</taxon>
        <taxon>Phycomycetaceae</taxon>
        <taxon>Phycomyces</taxon>
    </lineage>
</organism>
<evidence type="ECO:0000256" key="3">
    <source>
        <dbReference type="ARBA" id="ARBA00023134"/>
    </source>
</evidence>
<dbReference type="VEuPathDB" id="FungiDB:PHYBLDRAFT_120407"/>
<evidence type="ECO:0000259" key="4">
    <source>
        <dbReference type="PROSITE" id="PS51722"/>
    </source>
</evidence>
<dbReference type="RefSeq" id="XP_018298501.1">
    <property type="nucleotide sequence ID" value="XM_018428738.1"/>
</dbReference>
<sequence>MRNDTKEYSDSLWTNGFSQGNLPPEVDHKGNVEYKLKLIGPTTQRLEQLVTQLKWRISEGNGEALYEIGVADDGTCIGLSSKEMETSLSTLRKMASLLEADVYIVREVILGDPEFSFHSSIPDNRVVEALVKKNNSTHSRWPMDIRIAIVGGSNAGKSTLLGRIAHGERDNGNGVGRMSLLRHRHEIASGNTSSIAHEIIGYDSGGSLINFATMNISTWEQICEQSSKLVTLLDTCGHPKYLKTTISGLTGYAPDYACLVVSGNAGRITDMTQEHLLLAIMLHVPVFVVVTKTDAATPDQLSRTLRSLFYLLKSPLINRIPVVVQDTDSIISCAADLVSTGSKIPIFLVSNVMDTNISHLEHFFELLPKPTKENNEKLLVGPVEFQIESVYSLPDVGAVIGGVLQKGSIDIRGSSTPRTYFLGPDSEGNFVNIMVSSMHRHRMPVHYASSGQTTTLAVYSPDRKELCIKKGMFVLGTDTPECFFEFEADFNVLYHQTRIAKGACGLVHLGSVRQPARIMSIRKNTATEPQIASNNNPSAADCLSNEPSIPQSLETTELASGERGICVFRFMKEPGYLSVDSRFLFIQGKSKCFGRITRLISINHTKEREATCRANPTTIAYSSAIINKG</sequence>
<dbReference type="Proteomes" id="UP000077315">
    <property type="component" value="Unassembled WGS sequence"/>
</dbReference>
<dbReference type="PANTHER" id="PTHR43721:SF9">
    <property type="entry name" value="GTP-BINDING PROTEIN 1"/>
    <property type="match status" value="1"/>
</dbReference>
<gene>
    <name evidence="5" type="ORF">PHYBLDRAFT_120407</name>
</gene>
<dbReference type="Gene3D" id="3.40.50.300">
    <property type="entry name" value="P-loop containing nucleotide triphosphate hydrolases"/>
    <property type="match status" value="1"/>
</dbReference>
<dbReference type="EMBL" id="KV440971">
    <property type="protein sequence ID" value="OAD80461.1"/>
    <property type="molecule type" value="Genomic_DNA"/>
</dbReference>
<comment type="similarity">
    <text evidence="1">Belongs to the TRAFAC class translation factor GTPase superfamily. Classic translation factor GTPase family. EF-Tu/EF-1A subfamily.</text>
</comment>